<dbReference type="RefSeq" id="WP_289600840.1">
    <property type="nucleotide sequence ID" value="NZ_JAUDCL010000052.1"/>
</dbReference>
<comment type="caution">
    <text evidence="2">The sequence shown here is derived from an EMBL/GenBank/DDBJ whole genome shotgun (WGS) entry which is preliminary data.</text>
</comment>
<dbReference type="PROSITE" id="PS51257">
    <property type="entry name" value="PROKAR_LIPOPROTEIN"/>
    <property type="match status" value="1"/>
</dbReference>
<evidence type="ECO:0000313" key="3">
    <source>
        <dbReference type="Proteomes" id="UP001529380"/>
    </source>
</evidence>
<dbReference type="EMBL" id="JAUDCL010000052">
    <property type="protein sequence ID" value="MDM8202620.1"/>
    <property type="molecule type" value="Genomic_DNA"/>
</dbReference>
<evidence type="ECO:0000256" key="1">
    <source>
        <dbReference type="SAM" id="SignalP"/>
    </source>
</evidence>
<reference evidence="2 3" key="1">
    <citation type="submission" date="2023-06" db="EMBL/GenBank/DDBJ databases">
        <title>Identification and characterization of horizontal gene transfer across gut microbiota members of farm animals based on homology search.</title>
        <authorList>
            <person name="Schwarzerova J."/>
            <person name="Nykrynova M."/>
            <person name="Jureckova K."/>
            <person name="Cejkova D."/>
            <person name="Rychlik I."/>
        </authorList>
    </citation>
    <scope>NUCLEOTIDE SEQUENCE [LARGE SCALE GENOMIC DNA]</scope>
    <source>
        <strain evidence="2 3">ET340</strain>
    </source>
</reference>
<name>A0ABT7UUP1_9FIRM</name>
<gene>
    <name evidence="2" type="ORF">QUW08_15155</name>
</gene>
<evidence type="ECO:0000313" key="2">
    <source>
        <dbReference type="EMBL" id="MDM8202620.1"/>
    </source>
</evidence>
<feature type="chain" id="PRO_5046705515" description="Outer membrane protein assembly factor BamB" evidence="1">
    <location>
        <begin position="17"/>
        <end position="413"/>
    </location>
</feature>
<proteinExistence type="predicted"/>
<dbReference type="Proteomes" id="UP001529380">
    <property type="component" value="Unassembled WGS sequence"/>
</dbReference>
<protein>
    <recommendedName>
        <fullName evidence="4">Outer membrane protein assembly factor BamB</fullName>
    </recommendedName>
</protein>
<accession>A0ABT7UUP1</accession>
<feature type="signal peptide" evidence="1">
    <location>
        <begin position="1"/>
        <end position="16"/>
    </location>
</feature>
<evidence type="ECO:0008006" key="4">
    <source>
        <dbReference type="Google" id="ProtNLM"/>
    </source>
</evidence>
<organism evidence="2 3">
    <name type="scientific">Allofournierella massiliensis</name>
    <dbReference type="NCBI Taxonomy" id="1650663"/>
    <lineage>
        <taxon>Bacteria</taxon>
        <taxon>Bacillati</taxon>
        <taxon>Bacillota</taxon>
        <taxon>Clostridia</taxon>
        <taxon>Eubacteriales</taxon>
        <taxon>Oscillospiraceae</taxon>
        <taxon>Allofournierella</taxon>
    </lineage>
</organism>
<keyword evidence="3" id="KW-1185">Reference proteome</keyword>
<sequence>MNRSTLAKIVSPLALAAMLVACGSKPSGTEMVVHPANDTPITHIANYDMLGDTAASPEGLYEVCSVRFGSCNLLYVDAATRQETYLCATPNCTHDSESCNSYLPLEEGRYGYQLFFFNGYLYAAQCTPIESQGPYLMRMDPDGTNREIVLELENGECFSGMLYGYGDRLLLQISRVDENGNSETCMEIFDPQTGERERLFSLQLEPGGKESASLMGAAGTSLIFLKSDEEGRQYYKVDLARENPTLEQGQTNLLGPEFDETGLYCTVQGDYFCTYDIAAGRLSWENLLTGQKKEFPLPQLSGEETVYGLALLYDDQFALSMSSSEKGSMNLLLNPETGESTGVYYYPTRESGYDILADFGDELLYKVRTDERPLEGQAAYGLVGEVSYHNVYAMVSKEDFQNGIPGEEIPFPE</sequence>
<keyword evidence="1" id="KW-0732">Signal</keyword>